<name>A0AAV9Q4C0_9PEZI</name>
<organism evidence="2 3">
    <name type="scientific">Vermiconidia calcicola</name>
    <dbReference type="NCBI Taxonomy" id="1690605"/>
    <lineage>
        <taxon>Eukaryota</taxon>
        <taxon>Fungi</taxon>
        <taxon>Dikarya</taxon>
        <taxon>Ascomycota</taxon>
        <taxon>Pezizomycotina</taxon>
        <taxon>Dothideomycetes</taxon>
        <taxon>Dothideomycetidae</taxon>
        <taxon>Mycosphaerellales</taxon>
        <taxon>Extremaceae</taxon>
        <taxon>Vermiconidia</taxon>
    </lineage>
</organism>
<dbReference type="AlphaFoldDB" id="A0AAV9Q4C0"/>
<dbReference type="EMBL" id="JAXLQG010000011">
    <property type="protein sequence ID" value="KAK5534526.1"/>
    <property type="molecule type" value="Genomic_DNA"/>
</dbReference>
<keyword evidence="3" id="KW-1185">Reference proteome</keyword>
<evidence type="ECO:0000313" key="2">
    <source>
        <dbReference type="EMBL" id="KAK5534526.1"/>
    </source>
</evidence>
<dbReference type="Proteomes" id="UP001345827">
    <property type="component" value="Unassembled WGS sequence"/>
</dbReference>
<gene>
    <name evidence="2" type="ORF">LTR25_006558</name>
</gene>
<accession>A0AAV9Q4C0</accession>
<protein>
    <submittedName>
        <fullName evidence="2">Uncharacterized protein</fullName>
    </submittedName>
</protein>
<keyword evidence="1" id="KW-0812">Transmembrane</keyword>
<comment type="caution">
    <text evidence="2">The sequence shown here is derived from an EMBL/GenBank/DDBJ whole genome shotgun (WGS) entry which is preliminary data.</text>
</comment>
<keyword evidence="1" id="KW-1133">Transmembrane helix</keyword>
<reference evidence="2 3" key="1">
    <citation type="submission" date="2023-06" db="EMBL/GenBank/DDBJ databases">
        <title>Black Yeasts Isolated from many extreme environments.</title>
        <authorList>
            <person name="Coleine C."/>
            <person name="Stajich J.E."/>
            <person name="Selbmann L."/>
        </authorList>
    </citation>
    <scope>NUCLEOTIDE SEQUENCE [LARGE SCALE GENOMIC DNA]</scope>
    <source>
        <strain evidence="2 3">CCFEE 5887</strain>
    </source>
</reference>
<keyword evidence="1" id="KW-0472">Membrane</keyword>
<sequence>MSRINPFHALRVFDRHYIRQIHRNRLAVTPHEHTLQLLVLQGVDLLVRHVGRHVDEVARPGFGGELEGCAPSHARPAFDDVDDALEVAVVVGAGFGVGVDLDGARPESLCADAGHVHGRGAAHAGCLRGVGVQVVGRNDADAAGAPGVRWRVGRRRRVEEVCWDDGVCVPVVVVFVVVVMAVIMIMVMAVGVVVVVVRVRLGLRMGVGHLDGSPCALTASRPCCERSRRARAVSLRLFVIAQAKTLHEQG</sequence>
<evidence type="ECO:0000313" key="3">
    <source>
        <dbReference type="Proteomes" id="UP001345827"/>
    </source>
</evidence>
<proteinExistence type="predicted"/>
<evidence type="ECO:0000256" key="1">
    <source>
        <dbReference type="SAM" id="Phobius"/>
    </source>
</evidence>
<feature type="transmembrane region" description="Helical" evidence="1">
    <location>
        <begin position="171"/>
        <end position="197"/>
    </location>
</feature>